<dbReference type="PRINTS" id="PR00834">
    <property type="entry name" value="PROTEASES2C"/>
</dbReference>
<dbReference type="SUPFAM" id="SSF50494">
    <property type="entry name" value="Trypsin-like serine proteases"/>
    <property type="match status" value="1"/>
</dbReference>
<dbReference type="GO" id="GO:0006508">
    <property type="term" value="P:proteolysis"/>
    <property type="evidence" value="ECO:0007669"/>
    <property type="project" value="UniProtKB-KW"/>
</dbReference>
<keyword evidence="2 5" id="KW-0645">Protease</keyword>
<dbReference type="PANTHER" id="PTHR22939">
    <property type="entry name" value="SERINE PROTEASE FAMILY S1C HTRA-RELATED"/>
    <property type="match status" value="1"/>
</dbReference>
<name>A0A1I5VRS5_9FIRM</name>
<dbReference type="Pfam" id="PF13365">
    <property type="entry name" value="Trypsin_2"/>
    <property type="match status" value="1"/>
</dbReference>
<gene>
    <name evidence="5" type="ORF">SAMN05444406_11226</name>
</gene>
<accession>A0A1I5VRS5</accession>
<organism evidence="5 6">
    <name type="scientific">Caldicoprobacter faecalis</name>
    <dbReference type="NCBI Taxonomy" id="937334"/>
    <lineage>
        <taxon>Bacteria</taxon>
        <taxon>Bacillati</taxon>
        <taxon>Bacillota</taxon>
        <taxon>Clostridia</taxon>
        <taxon>Caldicoprobacterales</taxon>
        <taxon>Caldicoprobacteraceae</taxon>
        <taxon>Caldicoprobacter</taxon>
    </lineage>
</organism>
<evidence type="ECO:0000259" key="4">
    <source>
        <dbReference type="SMART" id="SM00228"/>
    </source>
</evidence>
<dbReference type="EMBL" id="FOXR01000012">
    <property type="protein sequence ID" value="SFQ09716.1"/>
    <property type="molecule type" value="Genomic_DNA"/>
</dbReference>
<keyword evidence="3" id="KW-0378">Hydrolase</keyword>
<dbReference type="Gene3D" id="2.40.10.120">
    <property type="match status" value="1"/>
</dbReference>
<keyword evidence="6" id="KW-1185">Reference proteome</keyword>
<dbReference type="Proteomes" id="UP000198577">
    <property type="component" value="Unassembled WGS sequence"/>
</dbReference>
<dbReference type="SMART" id="SM00228">
    <property type="entry name" value="PDZ"/>
    <property type="match status" value="1"/>
</dbReference>
<dbReference type="InterPro" id="IPR009003">
    <property type="entry name" value="Peptidase_S1_PA"/>
</dbReference>
<dbReference type="SUPFAM" id="SSF50156">
    <property type="entry name" value="PDZ domain-like"/>
    <property type="match status" value="1"/>
</dbReference>
<dbReference type="GO" id="GO:0004252">
    <property type="term" value="F:serine-type endopeptidase activity"/>
    <property type="evidence" value="ECO:0007669"/>
    <property type="project" value="InterPro"/>
</dbReference>
<dbReference type="OrthoDB" id="9758917at2"/>
<sequence>MKGIRIAALMVVLSGILFLTNACGWGWSVSPKEKYDYQERQGELTQQELAPAPIQQKNAAHETSISQVVKKVIPSVVGISTVHTARTTVWDDTEVIEGVGSGVIVHPTGYILTNDHVVGGNPAHITVILKNGDGLKGRTLWSDPTLDLAIVKVEAENLPAAILGDSDQLEVGDTAIAIGTPLGLQFQHTVTAGIISALNRTVQVPTERGQNFMEDLIQTDASINPGNSGGPLVNMRGEVVGINTIKVTSAEGIGFAIPINVAKPVIEHFIKEGSFVTPYIGIVGFDREMARYFKQSENIQEGVYVVDIDERGPAYKAGVRVDDIITRVGNRKVTKMLDLRSAIYSYKVGDKVSIEIIRGGERRTVTMVLRQKPRYK</sequence>
<protein>
    <submittedName>
        <fullName evidence="5">Serine protease, S1-C subfamily, contains C-terminal PDZ domain</fullName>
    </submittedName>
</protein>
<evidence type="ECO:0000256" key="3">
    <source>
        <dbReference type="ARBA" id="ARBA00022801"/>
    </source>
</evidence>
<evidence type="ECO:0000256" key="1">
    <source>
        <dbReference type="ARBA" id="ARBA00010541"/>
    </source>
</evidence>
<dbReference type="Pfam" id="PF13180">
    <property type="entry name" value="PDZ_2"/>
    <property type="match status" value="1"/>
</dbReference>
<dbReference type="InterPro" id="IPR036034">
    <property type="entry name" value="PDZ_sf"/>
</dbReference>
<dbReference type="Gene3D" id="2.30.42.10">
    <property type="match status" value="1"/>
</dbReference>
<dbReference type="RefSeq" id="WP_051456375.1">
    <property type="nucleotide sequence ID" value="NZ_FOXR01000012.1"/>
</dbReference>
<proteinExistence type="inferred from homology"/>
<reference evidence="5 6" key="1">
    <citation type="submission" date="2016-10" db="EMBL/GenBank/DDBJ databases">
        <authorList>
            <person name="de Groot N.N."/>
        </authorList>
    </citation>
    <scope>NUCLEOTIDE SEQUENCE [LARGE SCALE GENOMIC DNA]</scope>
    <source>
        <strain evidence="5 6">DSM 20678</strain>
    </source>
</reference>
<comment type="similarity">
    <text evidence="1">Belongs to the peptidase S1C family.</text>
</comment>
<evidence type="ECO:0000313" key="5">
    <source>
        <dbReference type="EMBL" id="SFQ09716.1"/>
    </source>
</evidence>
<dbReference type="STRING" id="937334.SAMN05444406_11226"/>
<dbReference type="InterPro" id="IPR001940">
    <property type="entry name" value="Peptidase_S1C"/>
</dbReference>
<feature type="domain" description="PDZ" evidence="4">
    <location>
        <begin position="278"/>
        <end position="360"/>
    </location>
</feature>
<dbReference type="InterPro" id="IPR001478">
    <property type="entry name" value="PDZ"/>
</dbReference>
<evidence type="ECO:0000313" key="6">
    <source>
        <dbReference type="Proteomes" id="UP000198577"/>
    </source>
</evidence>
<dbReference type="AlphaFoldDB" id="A0A1I5VRS5"/>
<evidence type="ECO:0000256" key="2">
    <source>
        <dbReference type="ARBA" id="ARBA00022670"/>
    </source>
</evidence>
<dbReference type="PANTHER" id="PTHR22939:SF129">
    <property type="entry name" value="SERINE PROTEASE HTRA2, MITOCHONDRIAL"/>
    <property type="match status" value="1"/>
</dbReference>